<protein>
    <submittedName>
        <fullName evidence="1">Uncharacterized protein</fullName>
    </submittedName>
</protein>
<dbReference type="EMBL" id="CAGKOT010000006">
    <property type="protein sequence ID" value="CAB5347317.1"/>
    <property type="molecule type" value="Genomic_DNA"/>
</dbReference>
<name>A0A915YVH8_9GLOM</name>
<dbReference type="AlphaFoldDB" id="A0A915YVH8"/>
<dbReference type="Proteomes" id="UP000684084">
    <property type="component" value="Unassembled WGS sequence"/>
</dbReference>
<comment type="caution">
    <text evidence="1">The sequence shown here is derived from an EMBL/GenBank/DDBJ whole genome shotgun (WGS) entry which is preliminary data.</text>
</comment>
<accession>A0A915YVH8</accession>
<evidence type="ECO:0000313" key="1">
    <source>
        <dbReference type="EMBL" id="CAB5347317.1"/>
    </source>
</evidence>
<reference evidence="1" key="1">
    <citation type="submission" date="2020-05" db="EMBL/GenBank/DDBJ databases">
        <authorList>
            <person name="Rincon C."/>
            <person name="Sanders R I."/>
            <person name="Robbins C."/>
            <person name="Chaturvedi A."/>
        </authorList>
    </citation>
    <scope>NUCLEOTIDE SEQUENCE</scope>
    <source>
        <strain evidence="1">CHB12</strain>
    </source>
</reference>
<gene>
    <name evidence="1" type="ORF">CHRIB12_LOCUS4380</name>
</gene>
<organism evidence="1 2">
    <name type="scientific">Rhizophagus irregularis</name>
    <dbReference type="NCBI Taxonomy" id="588596"/>
    <lineage>
        <taxon>Eukaryota</taxon>
        <taxon>Fungi</taxon>
        <taxon>Fungi incertae sedis</taxon>
        <taxon>Mucoromycota</taxon>
        <taxon>Glomeromycotina</taxon>
        <taxon>Glomeromycetes</taxon>
        <taxon>Glomerales</taxon>
        <taxon>Glomeraceae</taxon>
        <taxon>Rhizophagus</taxon>
    </lineage>
</organism>
<evidence type="ECO:0000313" key="2">
    <source>
        <dbReference type="Proteomes" id="UP000684084"/>
    </source>
</evidence>
<proteinExistence type="predicted"/>
<sequence>MKIQPNIVDYTIRNISRYVSDLNNNAKTDRKNLPPFLPGSRYYYRDCHNINLLILKSENALKFILLKIYLILEIDRNSKWY</sequence>